<dbReference type="GO" id="GO:0046872">
    <property type="term" value="F:metal ion binding"/>
    <property type="evidence" value="ECO:0007669"/>
    <property type="project" value="UniProtKB-KW"/>
</dbReference>
<dbReference type="InterPro" id="IPR009050">
    <property type="entry name" value="Globin-like_sf"/>
</dbReference>
<dbReference type="Gene3D" id="1.10.490.10">
    <property type="entry name" value="Globins"/>
    <property type="match status" value="1"/>
</dbReference>
<dbReference type="GO" id="GO:0020037">
    <property type="term" value="F:heme binding"/>
    <property type="evidence" value="ECO:0007669"/>
    <property type="project" value="InterPro"/>
</dbReference>
<dbReference type="EMBL" id="BMAT01006172">
    <property type="protein sequence ID" value="GFS07667.1"/>
    <property type="molecule type" value="Genomic_DNA"/>
</dbReference>
<evidence type="ECO:0000256" key="5">
    <source>
        <dbReference type="ARBA" id="ARBA00023179"/>
    </source>
</evidence>
<name>A0AAV4IBN2_9GAST</name>
<dbReference type="GO" id="GO:0019825">
    <property type="term" value="F:oxygen binding"/>
    <property type="evidence" value="ECO:0007669"/>
    <property type="project" value="InterPro"/>
</dbReference>
<proteinExistence type="predicted"/>
<evidence type="ECO:0000256" key="2">
    <source>
        <dbReference type="ARBA" id="ARBA00022617"/>
    </source>
</evidence>
<keyword evidence="1" id="KW-0813">Transport</keyword>
<reference evidence="6 7" key="1">
    <citation type="journal article" date="2021" name="Elife">
        <title>Chloroplast acquisition without the gene transfer in kleptoplastic sea slugs, Plakobranchus ocellatus.</title>
        <authorList>
            <person name="Maeda T."/>
            <person name="Takahashi S."/>
            <person name="Yoshida T."/>
            <person name="Shimamura S."/>
            <person name="Takaki Y."/>
            <person name="Nagai Y."/>
            <person name="Toyoda A."/>
            <person name="Suzuki Y."/>
            <person name="Arimoto A."/>
            <person name="Ishii H."/>
            <person name="Satoh N."/>
            <person name="Nishiyama T."/>
            <person name="Hasebe M."/>
            <person name="Maruyama T."/>
            <person name="Minagawa J."/>
            <person name="Obokata J."/>
            <person name="Shigenobu S."/>
        </authorList>
    </citation>
    <scope>NUCLEOTIDE SEQUENCE [LARGE SCALE GENOMIC DNA]</scope>
</reference>
<dbReference type="InterPro" id="IPR044399">
    <property type="entry name" value="Mb-like_M"/>
</dbReference>
<keyword evidence="5" id="KW-0514">Muscle protein</keyword>
<evidence type="ECO:0000313" key="6">
    <source>
        <dbReference type="EMBL" id="GFS07667.1"/>
    </source>
</evidence>
<organism evidence="6 7">
    <name type="scientific">Elysia marginata</name>
    <dbReference type="NCBI Taxonomy" id="1093978"/>
    <lineage>
        <taxon>Eukaryota</taxon>
        <taxon>Metazoa</taxon>
        <taxon>Spiralia</taxon>
        <taxon>Lophotrochozoa</taxon>
        <taxon>Mollusca</taxon>
        <taxon>Gastropoda</taxon>
        <taxon>Heterobranchia</taxon>
        <taxon>Euthyneura</taxon>
        <taxon>Panpulmonata</taxon>
        <taxon>Sacoglossa</taxon>
        <taxon>Placobranchoidea</taxon>
        <taxon>Plakobranchidae</taxon>
        <taxon>Elysia</taxon>
    </lineage>
</organism>
<comment type="caution">
    <text evidence="6">The sequence shown here is derived from an EMBL/GenBank/DDBJ whole genome shotgun (WGS) entry which is preliminary data.</text>
</comment>
<evidence type="ECO:0000313" key="7">
    <source>
        <dbReference type="Proteomes" id="UP000762676"/>
    </source>
</evidence>
<dbReference type="InterPro" id="IPR012292">
    <property type="entry name" value="Globin/Proto"/>
</dbReference>
<dbReference type="AlphaFoldDB" id="A0AAV4IBN2"/>
<evidence type="ECO:0000256" key="1">
    <source>
        <dbReference type="ARBA" id="ARBA00022448"/>
    </source>
</evidence>
<accession>A0AAV4IBN2</accession>
<dbReference type="CDD" id="cd01040">
    <property type="entry name" value="Mb-like"/>
    <property type="match status" value="1"/>
</dbReference>
<evidence type="ECO:0000256" key="3">
    <source>
        <dbReference type="ARBA" id="ARBA00022723"/>
    </source>
</evidence>
<dbReference type="Proteomes" id="UP000762676">
    <property type="component" value="Unassembled WGS sequence"/>
</dbReference>
<protein>
    <recommendedName>
        <fullName evidence="8">Globin family profile domain-containing protein</fullName>
    </recommendedName>
</protein>
<evidence type="ECO:0000256" key="4">
    <source>
        <dbReference type="ARBA" id="ARBA00023004"/>
    </source>
</evidence>
<evidence type="ECO:0008006" key="8">
    <source>
        <dbReference type="Google" id="ProtNLM"/>
    </source>
</evidence>
<sequence length="287" mass="33125">MSDQFKMGCVVCTKSCTEDRLSSNKGSLESLESKASDNKYRHLTAASQEGVFPIEEPKAPRQAFFDNPGFTTSIVIYFNNTKQRPQSNPYIYALEKTPEVYLQYFTPIYDKQALDGEPLLHVEPSMEFIKNKEWIEHIKTSDEFQRHLKMTTKLMYNLLGMAVTDDLSTAADSLKRIGAKHAELGIPAKHIYAFRESFMHCLEQTIDPDKEVFRCWAIFIRYMVHMIIKGMNDHYNKIKYVYWSVQDQKKCWCFPSAPVFRPKLIGIDADAVLSLRNMAATIEAMQD</sequence>
<gene>
    <name evidence="6" type="ORF">ElyMa_002995300</name>
</gene>
<dbReference type="SUPFAM" id="SSF46458">
    <property type="entry name" value="Globin-like"/>
    <property type="match status" value="1"/>
</dbReference>
<keyword evidence="4" id="KW-0408">Iron</keyword>
<keyword evidence="2" id="KW-0349">Heme</keyword>
<keyword evidence="3" id="KW-0479">Metal-binding</keyword>
<keyword evidence="7" id="KW-1185">Reference proteome</keyword>